<organism evidence="1 2">
    <name type="scientific">Capnocytophaga canis</name>
    <dbReference type="NCBI Taxonomy" id="1848903"/>
    <lineage>
        <taxon>Bacteria</taxon>
        <taxon>Pseudomonadati</taxon>
        <taxon>Bacteroidota</taxon>
        <taxon>Flavobacteriia</taxon>
        <taxon>Flavobacteriales</taxon>
        <taxon>Flavobacteriaceae</taxon>
        <taxon>Capnocytophaga</taxon>
    </lineage>
</organism>
<evidence type="ECO:0000313" key="1">
    <source>
        <dbReference type="EMBL" id="CEN54154.1"/>
    </source>
</evidence>
<dbReference type="RefSeq" id="WP_042009498.1">
    <property type="nucleotide sequence ID" value="NZ_CDOL01000265.1"/>
</dbReference>
<evidence type="ECO:0008006" key="3">
    <source>
        <dbReference type="Google" id="ProtNLM"/>
    </source>
</evidence>
<dbReference type="OrthoDB" id="1452603at2"/>
<dbReference type="EMBL" id="CDOL01000265">
    <property type="protein sequence ID" value="CEN54154.1"/>
    <property type="molecule type" value="Genomic_DNA"/>
</dbReference>
<evidence type="ECO:0000313" key="2">
    <source>
        <dbReference type="Proteomes" id="UP000038200"/>
    </source>
</evidence>
<dbReference type="SUPFAM" id="SSF88723">
    <property type="entry name" value="PIN domain-like"/>
    <property type="match status" value="1"/>
</dbReference>
<dbReference type="Gene3D" id="3.40.50.1010">
    <property type="entry name" value="5'-nuclease"/>
    <property type="match status" value="1"/>
</dbReference>
<protein>
    <recommendedName>
        <fullName evidence="3">PIN domain-containing protein</fullName>
    </recommendedName>
</protein>
<dbReference type="InterPro" id="IPR029060">
    <property type="entry name" value="PIN-like_dom_sf"/>
</dbReference>
<reference evidence="1 2" key="1">
    <citation type="submission" date="2015-01" db="EMBL/GenBank/DDBJ databases">
        <authorList>
            <person name="Xiang T."/>
            <person name="Song Y."/>
            <person name="Huang L."/>
            <person name="Wang B."/>
            <person name="Wu P."/>
        </authorList>
    </citation>
    <scope>NUCLEOTIDE SEQUENCE [LARGE SCALE GENOMIC DNA]</scope>
    <source>
        <strain evidence="1 2">CcD93</strain>
    </source>
</reference>
<accession>A0A0B7IU72</accession>
<proteinExistence type="predicted"/>
<sequence>MTQIVLIDSCYWFGLYDEKDQYHSESEGISEMLRDCTIVIPFPSLYEVLNSTFIRRRTALDSLENVIKSGKVSLLPDDKYRDSALENVYKVHKEPMPKISLVDSIIREILSDTNVRIDALVTYNEKDFKDVCDRRNITILP</sequence>
<dbReference type="AlphaFoldDB" id="A0A0B7IU72"/>
<dbReference type="Proteomes" id="UP000038200">
    <property type="component" value="Unassembled WGS sequence"/>
</dbReference>
<name>A0A0B7IU72_9FLAO</name>
<gene>
    <name evidence="1" type="ORF">CCAND93_730023</name>
</gene>